<dbReference type="Proteomes" id="UP000558997">
    <property type="component" value="Unassembled WGS sequence"/>
</dbReference>
<evidence type="ECO:0000313" key="2">
    <source>
        <dbReference type="EMBL" id="MBB5980095.1"/>
    </source>
</evidence>
<dbReference type="InterPro" id="IPR005079">
    <property type="entry name" value="Peptidase_C45_hydrolase"/>
</dbReference>
<name>A0A841DT80_9ACTN</name>
<keyword evidence="3" id="KW-1185">Reference proteome</keyword>
<comment type="caution">
    <text evidence="2">The sequence shown here is derived from an EMBL/GenBank/DDBJ whole genome shotgun (WGS) entry which is preliminary data.</text>
</comment>
<accession>A0A841DT80</accession>
<gene>
    <name evidence="2" type="ORF">HDA44_003436</name>
</gene>
<dbReference type="Pfam" id="PF03417">
    <property type="entry name" value="AAT"/>
    <property type="match status" value="1"/>
</dbReference>
<dbReference type="AlphaFoldDB" id="A0A841DT80"/>
<feature type="domain" description="Peptidase C45 hydrolase" evidence="1">
    <location>
        <begin position="134"/>
        <end position="269"/>
    </location>
</feature>
<sequence>MSAEISERSVGGLRWLWVRGPRAEVFRALGGVAAAEIHAVLGGLPEAGALKAFAETTAGRRLVGEVLAATERTHSRELTELHDLAAGAGFDVDAMVLANLRGDLGGDDGVGCSDLGWRAEPPAARLRQGHLAEHSYIAHNEDGAPALSGRFMLLTLQLDGEQPVTAQWYPGFLPSNAFAATAAGVAWGINHVQVARPAVAPGRHFVARALQHESSFEATIDYLRGIPTAGGFTYTIGDVHSGRVATVEVAAGQSAVVEAAPYIWHTNHLRYLEAPGGAAGSGGVRSLGQREESEARGAVLDALTPVAPDRQWFLEVLTGSVRRTAAGDDPLMTHCSTVVDLTAAEITLQADGQPPATVPWTEFVPQPE</sequence>
<dbReference type="PANTHER" id="PTHR34180:SF1">
    <property type="entry name" value="BETA-ALANYL-DOPAMINE_CARCININE HYDROLASE"/>
    <property type="match status" value="1"/>
</dbReference>
<protein>
    <recommendedName>
        <fullName evidence="1">Peptidase C45 hydrolase domain-containing protein</fullName>
    </recommendedName>
</protein>
<reference evidence="2 3" key="1">
    <citation type="submission" date="2020-08" db="EMBL/GenBank/DDBJ databases">
        <title>Sequencing the genomes of 1000 actinobacteria strains.</title>
        <authorList>
            <person name="Klenk H.-P."/>
        </authorList>
    </citation>
    <scope>NUCLEOTIDE SEQUENCE [LARGE SCALE GENOMIC DNA]</scope>
    <source>
        <strain evidence="2 3">DSM 17294</strain>
    </source>
</reference>
<proteinExistence type="predicted"/>
<evidence type="ECO:0000313" key="3">
    <source>
        <dbReference type="Proteomes" id="UP000558997"/>
    </source>
</evidence>
<dbReference type="Gene3D" id="3.60.60.10">
    <property type="entry name" value="Penicillin V Acylase, Chain A"/>
    <property type="match status" value="1"/>
</dbReference>
<dbReference type="RefSeq" id="WP_184835566.1">
    <property type="nucleotide sequence ID" value="NZ_BAAAVN010000007.1"/>
</dbReference>
<dbReference type="InterPro" id="IPR047794">
    <property type="entry name" value="C45_proenzyme-like"/>
</dbReference>
<dbReference type="EMBL" id="JACHNF010000001">
    <property type="protein sequence ID" value="MBB5980095.1"/>
    <property type="molecule type" value="Genomic_DNA"/>
</dbReference>
<dbReference type="PANTHER" id="PTHR34180">
    <property type="entry name" value="PEPTIDASE C45"/>
    <property type="match status" value="1"/>
</dbReference>
<organism evidence="2 3">
    <name type="scientific">Kribbella solani</name>
    <dbReference type="NCBI Taxonomy" id="236067"/>
    <lineage>
        <taxon>Bacteria</taxon>
        <taxon>Bacillati</taxon>
        <taxon>Actinomycetota</taxon>
        <taxon>Actinomycetes</taxon>
        <taxon>Propionibacteriales</taxon>
        <taxon>Kribbellaceae</taxon>
        <taxon>Kribbella</taxon>
    </lineage>
</organism>
<dbReference type="NCBIfam" id="NF040521">
    <property type="entry name" value="C45_proenzyme"/>
    <property type="match status" value="1"/>
</dbReference>
<evidence type="ECO:0000259" key="1">
    <source>
        <dbReference type="Pfam" id="PF03417"/>
    </source>
</evidence>
<dbReference type="InterPro" id="IPR047801">
    <property type="entry name" value="Peptidase_C45"/>
</dbReference>